<sequence>MNTPVQMLETISADIIENTVLLETIYKNSSEDHETDCAIACLIRSMKKTLDTANEYINTLSDVSAPPPNGTRAALILLMMFFTRPLRQENSKSLRIFIMRLTSQMKIMANQPCIWHQ</sequence>
<dbReference type="RefSeq" id="WP_064385952.1">
    <property type="nucleotide sequence ID" value="NZ_FLAC01000027.1"/>
</dbReference>
<protein>
    <submittedName>
        <fullName evidence="1">Uncharacterized protein</fullName>
    </submittedName>
</protein>
<dbReference type="Proteomes" id="UP000078124">
    <property type="component" value="Unassembled WGS sequence"/>
</dbReference>
<dbReference type="AlphaFoldDB" id="A0A8G2A1K5"/>
<dbReference type="EMBL" id="FLAC01000027">
    <property type="protein sequence ID" value="SAQ10049.1"/>
    <property type="molecule type" value="Genomic_DNA"/>
</dbReference>
<accession>A0A8G2A1K5</accession>
<evidence type="ECO:0000313" key="2">
    <source>
        <dbReference type="Proteomes" id="UP000078124"/>
    </source>
</evidence>
<organism evidence="1 2">
    <name type="scientific">Raoultella planticola</name>
    <name type="common">Klebsiella planticola</name>
    <dbReference type="NCBI Taxonomy" id="575"/>
    <lineage>
        <taxon>Bacteria</taxon>
        <taxon>Pseudomonadati</taxon>
        <taxon>Pseudomonadota</taxon>
        <taxon>Gammaproteobacteria</taxon>
        <taxon>Enterobacterales</taxon>
        <taxon>Enterobacteriaceae</taxon>
        <taxon>Klebsiella/Raoultella group</taxon>
        <taxon>Raoultella</taxon>
    </lineage>
</organism>
<name>A0A8G2A1K5_RAOPL</name>
<comment type="caution">
    <text evidence="1">The sequence shown here is derived from an EMBL/GenBank/DDBJ whole genome shotgun (WGS) entry which is preliminary data.</text>
</comment>
<reference evidence="1 2" key="1">
    <citation type="submission" date="2016-05" db="EMBL/GenBank/DDBJ databases">
        <authorList>
            <consortium name="Pathogen Informatics"/>
        </authorList>
    </citation>
    <scope>NUCLEOTIDE SEQUENCE [LARGE SCALE GENOMIC DNA]</scope>
    <source>
        <strain evidence="1 2">2880STDY5682802</strain>
    </source>
</reference>
<proteinExistence type="predicted"/>
<gene>
    <name evidence="1" type="ORF">SAMEA2273876_04962</name>
</gene>
<evidence type="ECO:0000313" key="1">
    <source>
        <dbReference type="EMBL" id="SAQ10049.1"/>
    </source>
</evidence>